<protein>
    <submittedName>
        <fullName evidence="1">Uncharacterized protein</fullName>
    </submittedName>
</protein>
<dbReference type="HOGENOM" id="CLU_081189_0_0_2"/>
<dbReference type="eggNOG" id="arCOG02664">
    <property type="taxonomic scope" value="Archaea"/>
</dbReference>
<dbReference type="Proteomes" id="UP000005867">
    <property type="component" value="Chromosome"/>
</dbReference>
<keyword evidence="2" id="KW-1185">Reference proteome</keyword>
<dbReference type="BioCyc" id="PSP1104324:GJSN-996-MONOMER"/>
<organism evidence="1 2">
    <name type="scientific">Pyrobaculum ferrireducens</name>
    <dbReference type="NCBI Taxonomy" id="1104324"/>
    <lineage>
        <taxon>Archaea</taxon>
        <taxon>Thermoproteota</taxon>
        <taxon>Thermoprotei</taxon>
        <taxon>Thermoproteales</taxon>
        <taxon>Thermoproteaceae</taxon>
        <taxon>Pyrobaculum</taxon>
    </lineage>
</organism>
<evidence type="ECO:0000313" key="1">
    <source>
        <dbReference type="EMBL" id="AET32457.1"/>
    </source>
</evidence>
<proteinExistence type="predicted"/>
<dbReference type="GeneID" id="11595277"/>
<dbReference type="OrthoDB" id="29246at2157"/>
<accession>G7VBV7</accession>
<dbReference type="STRING" id="1104324.P186_1020"/>
<dbReference type="AlphaFoldDB" id="G7VBV7"/>
<dbReference type="RefSeq" id="WP_014288285.1">
    <property type="nucleotide sequence ID" value="NC_016645.1"/>
</dbReference>
<evidence type="ECO:0000313" key="2">
    <source>
        <dbReference type="Proteomes" id="UP000005867"/>
    </source>
</evidence>
<sequence>MKVVIKPLGYARLAARPLSTPTVAARDAAAAAPPPSTLLGLLGALAGVTTQCPGNGPEAAERQLEQLAEVLGVKRIWGPLVEIDGALYAPGAALLYQIEPKGAAAKPVDVRQLHVVRRIGLALGPHKTAAPGYLYSATYVAERAAYIYYVEARGLKRGVARLGGEGRLATVEIQDGQLPIPPPSQIDGTALVISPLLAPEGKLPDCLKPLGTLKKEKDRFEPDHKVKLVQWGLGFSEVCRERRPMYPALPPGTVVEARGCRGNEGYLAELGYGALLPIQLENCGTRQTPPRDCTASIP</sequence>
<dbReference type="KEGG" id="pyr:P186_1020"/>
<dbReference type="EMBL" id="CP003098">
    <property type="protein sequence ID" value="AET32457.1"/>
    <property type="molecule type" value="Genomic_DNA"/>
</dbReference>
<gene>
    <name evidence="1" type="ORF">P186_1020</name>
</gene>
<reference evidence="1 2" key="1">
    <citation type="journal article" date="2012" name="J. Bacteriol.">
        <title>Complete genome sequence of strain 1860, a crenarchaeon of the genus pyrobaculum able to grow with various electron acceptors.</title>
        <authorList>
            <person name="Mardanov A.V."/>
            <person name="Gumerov V.M."/>
            <person name="Slobodkina G.B."/>
            <person name="Beletsky A.V."/>
            <person name="Bonch-Osmolovskaya E.A."/>
            <person name="Ravin N.V."/>
            <person name="Skryabin K.G."/>
        </authorList>
    </citation>
    <scope>NUCLEOTIDE SEQUENCE [LARGE SCALE GENOMIC DNA]</scope>
    <source>
        <strain evidence="1 2">1860</strain>
    </source>
</reference>
<name>G7VBV7_9CREN</name>